<sequence>MTDEHAALRHDIHLMGELLGQAMQDHLGAPFLEKIERIRQLSKSARNGNTNDHKELLALLHGLSDHELLPVTRAFTQFLNLANIAEQYHTVSRHSEQEGHFTDSVDELFRRLVDQGFDANELHRQVANLDIELVLTAHPTEVTRRTVIQKFNGITRCLTKLDHTDLMPREREDIIDRMHQLISQIWHTKEIRDHRPTPEDEARWGFATVEHSLWEALPQFLRQLDRHLVQHTGSGLPVSVMPVRFSSWMGGDRDGNPNVTAKVTERVLMTARWMAADLFLRELKSLVGELSMPECSEELLHLAGGNDKEPYRVVLKELRKKLNKTRKWCDAQLAGKPSNENSILHRDEELINPLQICYDSLCANGMSLIANGRLRDLLWRARCFGLGLVRMDIRQEADRHTEVLSELTCYLGLPDYGKVSEEERQEFLLNELANLRPLIPSCWKPSANVQEVLDTCRVIAAQKPERLGPYIISMASTPSDVLAVILILRECGCPFDMPIAPLFETLSDLDIARSSIEKLLSVPWYRDYAAGKQMVMVGYSDSAKDAGQMAAAWAQYRAMEGLTELCREKGVSLTLFHGRGGTVGRGGGPAHQAILSQPPGSVNGHLRVTEQGEMIRFKYGFPQIAAESLSLYASATLEATLLPPPQPEPEWREMMDVLAQDSLKVYRGMVREEPEFVPYFRAATPEQELGLLPLGSRPTKRRPDGGVESLRAIPWIFAWSQNRLMLPAWLGSGAALKRVVERGKEHQLQEMLAYWPFFRARLELLEMVYLKTDHGISSYYDQRLVPQEYRHLGDRLRQLLKEAMEVTLKLKGGTLLKGQPWVRQAIALRNPYSDPLHFLQAELLYRSRKVPESVCEDLARAMMVTITGIAAGMRNTG</sequence>
<comment type="caution">
    <text evidence="13">The sequence shown here is derived from an EMBL/GenBank/DDBJ whole genome shotgun (WGS) entry which is preliminary data.</text>
</comment>
<dbReference type="HAMAP" id="MF_00595">
    <property type="entry name" value="PEPcase_type1"/>
    <property type="match status" value="1"/>
</dbReference>
<dbReference type="InterPro" id="IPR018129">
    <property type="entry name" value="PEP_COase_Lys_AS"/>
</dbReference>
<dbReference type="SUPFAM" id="SSF51621">
    <property type="entry name" value="Phosphoenolpyruvate/pyruvate domain"/>
    <property type="match status" value="1"/>
</dbReference>
<evidence type="ECO:0000313" key="14">
    <source>
        <dbReference type="Proteomes" id="UP001203338"/>
    </source>
</evidence>
<dbReference type="EMBL" id="JAMFLX010000018">
    <property type="protein sequence ID" value="MCL6270942.1"/>
    <property type="molecule type" value="Genomic_DNA"/>
</dbReference>
<comment type="catalytic activity">
    <reaction evidence="9 10">
        <text>oxaloacetate + phosphate = phosphoenolpyruvate + hydrogencarbonate</text>
        <dbReference type="Rhea" id="RHEA:28370"/>
        <dbReference type="ChEBI" id="CHEBI:16452"/>
        <dbReference type="ChEBI" id="CHEBI:17544"/>
        <dbReference type="ChEBI" id="CHEBI:43474"/>
        <dbReference type="ChEBI" id="CHEBI:58702"/>
        <dbReference type="EC" id="4.1.1.31"/>
    </reaction>
</comment>
<dbReference type="EC" id="4.1.1.31" evidence="4 10"/>
<feature type="active site" evidence="10 12">
    <location>
        <position position="544"/>
    </location>
</feature>
<dbReference type="PANTHER" id="PTHR30523">
    <property type="entry name" value="PHOSPHOENOLPYRUVATE CARBOXYLASE"/>
    <property type="match status" value="1"/>
</dbReference>
<dbReference type="Gene3D" id="1.20.1440.90">
    <property type="entry name" value="Phosphoenolpyruvate/pyruvate domain"/>
    <property type="match status" value="1"/>
</dbReference>
<keyword evidence="8 10" id="KW-0120">Carbon dioxide fixation</keyword>
<keyword evidence="14" id="KW-1185">Reference proteome</keyword>
<dbReference type="PROSITE" id="PS00393">
    <property type="entry name" value="PEPCASE_2"/>
    <property type="match status" value="1"/>
</dbReference>
<protein>
    <recommendedName>
        <fullName evidence="5 10">Phosphoenolpyruvate carboxylase</fullName>
        <shortName evidence="10">PEPC</shortName>
        <shortName evidence="10">PEPCase</shortName>
        <ecNumber evidence="4 10">4.1.1.31</ecNumber>
    </recommendedName>
</protein>
<evidence type="ECO:0000256" key="1">
    <source>
        <dbReference type="ARBA" id="ARBA00001946"/>
    </source>
</evidence>
<organism evidence="13 14">
    <name type="scientific">Parendozoicomonas callyspongiae</name>
    <dbReference type="NCBI Taxonomy" id="2942213"/>
    <lineage>
        <taxon>Bacteria</taxon>
        <taxon>Pseudomonadati</taxon>
        <taxon>Pseudomonadota</taxon>
        <taxon>Gammaproteobacteria</taxon>
        <taxon>Oceanospirillales</taxon>
        <taxon>Endozoicomonadaceae</taxon>
        <taxon>Parendozoicomonas</taxon>
    </lineage>
</organism>
<evidence type="ECO:0000256" key="8">
    <source>
        <dbReference type="ARBA" id="ARBA00023300"/>
    </source>
</evidence>
<reference evidence="13 14" key="1">
    <citation type="submission" date="2022-05" db="EMBL/GenBank/DDBJ databases">
        <authorList>
            <person name="Park J.-S."/>
        </authorList>
    </citation>
    <scope>NUCLEOTIDE SEQUENCE [LARGE SCALE GENOMIC DNA]</scope>
    <source>
        <strain evidence="13 14">2012CJ34-2</strain>
    </source>
</reference>
<comment type="function">
    <text evidence="2 10">Forms oxaloacetate, a four-carbon dicarboxylic acid source for the tricarboxylic acid cycle.</text>
</comment>
<gene>
    <name evidence="10 13" type="primary">ppc</name>
    <name evidence="13" type="ORF">M3P05_13510</name>
</gene>
<comment type="cofactor">
    <cofactor evidence="1 10">
        <name>Mg(2+)</name>
        <dbReference type="ChEBI" id="CHEBI:18420"/>
    </cofactor>
</comment>
<dbReference type="InterPro" id="IPR022805">
    <property type="entry name" value="PEP_COase_bac/pln-type"/>
</dbReference>
<evidence type="ECO:0000256" key="11">
    <source>
        <dbReference type="PROSITE-ProRule" id="PRU10111"/>
    </source>
</evidence>
<dbReference type="InterPro" id="IPR021135">
    <property type="entry name" value="PEP_COase"/>
</dbReference>
<evidence type="ECO:0000256" key="6">
    <source>
        <dbReference type="ARBA" id="ARBA00022842"/>
    </source>
</evidence>
<evidence type="ECO:0000256" key="12">
    <source>
        <dbReference type="PROSITE-ProRule" id="PRU10112"/>
    </source>
</evidence>
<keyword evidence="6 10" id="KW-0460">Magnesium</keyword>
<feature type="active site" evidence="10 11">
    <location>
        <position position="138"/>
    </location>
</feature>
<evidence type="ECO:0000256" key="5">
    <source>
        <dbReference type="ARBA" id="ARBA00022419"/>
    </source>
</evidence>
<dbReference type="PRINTS" id="PR00150">
    <property type="entry name" value="PEPCARBXLASE"/>
</dbReference>
<dbReference type="Proteomes" id="UP001203338">
    <property type="component" value="Unassembled WGS sequence"/>
</dbReference>
<evidence type="ECO:0000256" key="10">
    <source>
        <dbReference type="HAMAP-Rule" id="MF_00595"/>
    </source>
</evidence>
<keyword evidence="7 10" id="KW-0456">Lyase</keyword>
<dbReference type="PANTHER" id="PTHR30523:SF6">
    <property type="entry name" value="PHOSPHOENOLPYRUVATE CARBOXYLASE"/>
    <property type="match status" value="1"/>
</dbReference>
<dbReference type="RefSeq" id="WP_249700250.1">
    <property type="nucleotide sequence ID" value="NZ_JAMFLX010000018.1"/>
</dbReference>
<evidence type="ECO:0000256" key="4">
    <source>
        <dbReference type="ARBA" id="ARBA00012305"/>
    </source>
</evidence>
<name>A0ABT0PHT8_9GAMM</name>
<dbReference type="Pfam" id="PF00311">
    <property type="entry name" value="PEPcase"/>
    <property type="match status" value="1"/>
</dbReference>
<evidence type="ECO:0000256" key="3">
    <source>
        <dbReference type="ARBA" id="ARBA00008346"/>
    </source>
</evidence>
<accession>A0ABT0PHT8</accession>
<comment type="subunit">
    <text evidence="10">Homotetramer.</text>
</comment>
<comment type="similarity">
    <text evidence="3 10">Belongs to the PEPCase type 1 family.</text>
</comment>
<dbReference type="NCBIfam" id="NF000584">
    <property type="entry name" value="PRK00009.1"/>
    <property type="match status" value="1"/>
</dbReference>
<proteinExistence type="inferred from homology"/>
<evidence type="ECO:0000256" key="7">
    <source>
        <dbReference type="ARBA" id="ARBA00023239"/>
    </source>
</evidence>
<dbReference type="InterPro" id="IPR015813">
    <property type="entry name" value="Pyrv/PenolPyrv_kinase-like_dom"/>
</dbReference>
<evidence type="ECO:0000256" key="9">
    <source>
        <dbReference type="ARBA" id="ARBA00048995"/>
    </source>
</evidence>
<evidence type="ECO:0000313" key="13">
    <source>
        <dbReference type="EMBL" id="MCL6270942.1"/>
    </source>
</evidence>
<evidence type="ECO:0000256" key="2">
    <source>
        <dbReference type="ARBA" id="ARBA00003670"/>
    </source>
</evidence>
<dbReference type="PROSITE" id="PS00781">
    <property type="entry name" value="PEPCASE_1"/>
    <property type="match status" value="1"/>
</dbReference>
<dbReference type="InterPro" id="IPR033129">
    <property type="entry name" value="PEPCASE_His_AS"/>
</dbReference>
<dbReference type="GO" id="GO:0008964">
    <property type="term" value="F:phosphoenolpyruvate carboxylase activity"/>
    <property type="evidence" value="ECO:0007669"/>
    <property type="project" value="UniProtKB-EC"/>
</dbReference>